<dbReference type="AlphaFoldDB" id="A0A975JD51"/>
<dbReference type="RefSeq" id="WP_212704482.1">
    <property type="nucleotide sequence ID" value="NZ_CP073581.1"/>
</dbReference>
<keyword evidence="1" id="KW-0966">Cell projection</keyword>
<sequence length="116" mass="12739">MDDLSMLYERLEMLIERERASLLTGDLDTLGALLSEKELLIADVLQGSNGPELPGLLRDKMHRNQLLLKSAMEGINAVSARLAALQEVRATLGTYDAHGRKAGAAPQPFARIERRA</sequence>
<organism evidence="1 2">
    <name type="scientific">Sulfitobacter albidus</name>
    <dbReference type="NCBI Taxonomy" id="2829501"/>
    <lineage>
        <taxon>Bacteria</taxon>
        <taxon>Pseudomonadati</taxon>
        <taxon>Pseudomonadota</taxon>
        <taxon>Alphaproteobacteria</taxon>
        <taxon>Rhodobacterales</taxon>
        <taxon>Roseobacteraceae</taxon>
        <taxon>Sulfitobacter</taxon>
    </lineage>
</organism>
<reference evidence="1" key="1">
    <citation type="submission" date="2021-04" db="EMBL/GenBank/DDBJ databases">
        <title>Complete genome sequence for Sulfitobacter sp. strain JK7-1.</title>
        <authorList>
            <person name="Park S.-J."/>
        </authorList>
    </citation>
    <scope>NUCLEOTIDE SEQUENCE</scope>
    <source>
        <strain evidence="1">JK7-1</strain>
    </source>
</reference>
<dbReference type="KEGG" id="sual:KDD17_15505"/>
<keyword evidence="2" id="KW-1185">Reference proteome</keyword>
<evidence type="ECO:0000313" key="2">
    <source>
        <dbReference type="Proteomes" id="UP000683291"/>
    </source>
</evidence>
<dbReference type="Proteomes" id="UP000683291">
    <property type="component" value="Chromosome 1"/>
</dbReference>
<evidence type="ECO:0000313" key="1">
    <source>
        <dbReference type="EMBL" id="QUJ76284.1"/>
    </source>
</evidence>
<accession>A0A975JD51</accession>
<protein>
    <submittedName>
        <fullName evidence="1">Flagellar biosynthesis protein FlgN</fullName>
    </submittedName>
</protein>
<proteinExistence type="predicted"/>
<dbReference type="EMBL" id="CP073581">
    <property type="protein sequence ID" value="QUJ76284.1"/>
    <property type="molecule type" value="Genomic_DNA"/>
</dbReference>
<gene>
    <name evidence="1" type="ORF">KDD17_15505</name>
</gene>
<name>A0A975JD51_9RHOB</name>
<keyword evidence="1" id="KW-0282">Flagellum</keyword>
<keyword evidence="1" id="KW-0969">Cilium</keyword>